<feature type="domain" description="Reverse transcriptase" evidence="6">
    <location>
        <begin position="52"/>
        <end position="282"/>
    </location>
</feature>
<evidence type="ECO:0000256" key="4">
    <source>
        <dbReference type="ARBA" id="ARBA00022842"/>
    </source>
</evidence>
<sequence>MDKVFLDSSYSMGRPSLLVRSENMELIDYYDKDSGNSISSIKNLCLALDINESELDEISQLGDDRYVKSEVPKSSGGVRIVYNPHRTLRKVQRRINNRIFNPKSGAIIRWPSFIYGSIPNQHLLHGELEHKDYVACVKNHCLRSSILKVDVQDFFNNIHIDHVVEIFTSFFKYPDDVSNCLAELCCYKDFVVQGALTSSYIASLCLFDVEPDVVRRVKRKGLVYTRLVDDITISSMDRDYDFSYVKSLVIDMLHEKDLPVNVEKTNVFRVSEGPLLVHGLRISFQEPRLPADEISRIRASVKNVERLASEPKFRTTHAYRQDYNRCMGRVNKLKRVGHNQHKKLTERLLKVHPKPSKKDLKRIKVMISTLERDYEKKGDNYWFYKRFYRAQERLNLIAKSYPNYVNKLRPRLKKVFPNYDKS</sequence>
<dbReference type="CDD" id="cd03487">
    <property type="entry name" value="RT_Bac_retron_II"/>
    <property type="match status" value="1"/>
</dbReference>
<keyword evidence="4" id="KW-0460">Magnesium</keyword>
<evidence type="ECO:0000259" key="6">
    <source>
        <dbReference type="PROSITE" id="PS50878"/>
    </source>
</evidence>
<gene>
    <name evidence="7" type="ORF">PPIS_a1897</name>
</gene>
<organism evidence="7 8">
    <name type="scientific">Pseudoalteromonas piscicida</name>
    <dbReference type="NCBI Taxonomy" id="43662"/>
    <lineage>
        <taxon>Bacteria</taxon>
        <taxon>Pseudomonadati</taxon>
        <taxon>Pseudomonadota</taxon>
        <taxon>Gammaproteobacteria</taxon>
        <taxon>Alteromonadales</taxon>
        <taxon>Pseudoalteromonadaceae</taxon>
        <taxon>Pseudoalteromonas</taxon>
    </lineage>
</organism>
<name>A0ABM6NE32_PSEO7</name>
<keyword evidence="8" id="KW-1185">Reference proteome</keyword>
<dbReference type="Pfam" id="PF00078">
    <property type="entry name" value="RVT_1"/>
    <property type="match status" value="1"/>
</dbReference>
<dbReference type="EMBL" id="CP011924">
    <property type="protein sequence ID" value="ATD06958.1"/>
    <property type="molecule type" value="Genomic_DNA"/>
</dbReference>
<accession>A0ABM6NE32</accession>
<reference evidence="7 8" key="1">
    <citation type="submission" date="2015-06" db="EMBL/GenBank/DDBJ databases">
        <authorList>
            <person name="Xie B.-B."/>
            <person name="Rong J.-C."/>
            <person name="Qin Q.-L."/>
            <person name="Zhang Y.-Z."/>
        </authorList>
    </citation>
    <scope>NUCLEOTIDE SEQUENCE [LARGE SCALE GENOMIC DNA]</scope>
    <source>
        <strain evidence="7 8">JCM 20779</strain>
    </source>
</reference>
<protein>
    <recommendedName>
        <fullName evidence="6">Reverse transcriptase domain-containing protein</fullName>
    </recommendedName>
</protein>
<keyword evidence="2" id="KW-0548">Nucleotidyltransferase</keyword>
<keyword evidence="3" id="KW-0479">Metal-binding</keyword>
<evidence type="ECO:0000256" key="2">
    <source>
        <dbReference type="ARBA" id="ARBA00022695"/>
    </source>
</evidence>
<evidence type="ECO:0000256" key="3">
    <source>
        <dbReference type="ARBA" id="ARBA00022723"/>
    </source>
</evidence>
<evidence type="ECO:0000313" key="8">
    <source>
        <dbReference type="Proteomes" id="UP000016521"/>
    </source>
</evidence>
<dbReference type="InterPro" id="IPR000477">
    <property type="entry name" value="RT_dom"/>
</dbReference>
<dbReference type="InterPro" id="IPR000123">
    <property type="entry name" value="Reverse_transcriptase_msDNA"/>
</dbReference>
<keyword evidence="1" id="KW-0808">Transferase</keyword>
<evidence type="ECO:0000313" key="7">
    <source>
        <dbReference type="EMBL" id="ATD06958.1"/>
    </source>
</evidence>
<dbReference type="PROSITE" id="PS50878">
    <property type="entry name" value="RT_POL"/>
    <property type="match status" value="1"/>
</dbReference>
<evidence type="ECO:0000256" key="5">
    <source>
        <dbReference type="ARBA" id="ARBA00022918"/>
    </source>
</evidence>
<proteinExistence type="predicted"/>
<dbReference type="Proteomes" id="UP000016521">
    <property type="component" value="Chromosome I"/>
</dbReference>
<dbReference type="PRINTS" id="PR00866">
    <property type="entry name" value="RNADNAPOLMS"/>
</dbReference>
<keyword evidence="5" id="KW-0695">RNA-directed DNA polymerase</keyword>
<evidence type="ECO:0000256" key="1">
    <source>
        <dbReference type="ARBA" id="ARBA00022679"/>
    </source>
</evidence>